<comment type="caution">
    <text evidence="10">The sequence shown here is derived from an EMBL/GenBank/DDBJ whole genome shotgun (WGS) entry which is preliminary data.</text>
</comment>
<feature type="domain" description="Methanolan biosynthesis EpsI" evidence="9">
    <location>
        <begin position="306"/>
        <end position="500"/>
    </location>
</feature>
<dbReference type="NCBIfam" id="TIGR02602">
    <property type="entry name" value="8TM_EpsH"/>
    <property type="match status" value="1"/>
</dbReference>
<protein>
    <submittedName>
        <fullName evidence="10">Exosortase A</fullName>
        <ecNumber evidence="10">3.4.22.-</ecNumber>
    </submittedName>
</protein>
<evidence type="ECO:0000313" key="11">
    <source>
        <dbReference type="Proteomes" id="UP000287798"/>
    </source>
</evidence>
<dbReference type="GO" id="GO:0006508">
    <property type="term" value="P:proteolysis"/>
    <property type="evidence" value="ECO:0007669"/>
    <property type="project" value="UniProtKB-KW"/>
</dbReference>
<feature type="transmembrane region" description="Helical" evidence="8">
    <location>
        <begin position="20"/>
        <end position="37"/>
    </location>
</feature>
<gene>
    <name evidence="10" type="primary">xrtA</name>
    <name evidence="10" type="ORF">D6C00_13420</name>
</gene>
<evidence type="ECO:0000256" key="7">
    <source>
        <dbReference type="ARBA" id="ARBA00023136"/>
    </source>
</evidence>
<organism evidence="10 11">
    <name type="scientific">Thiohalobacter thiocyanaticus</name>
    <dbReference type="NCBI Taxonomy" id="585455"/>
    <lineage>
        <taxon>Bacteria</taxon>
        <taxon>Pseudomonadati</taxon>
        <taxon>Pseudomonadota</taxon>
        <taxon>Gammaproteobacteria</taxon>
        <taxon>Thiohalobacterales</taxon>
        <taxon>Thiohalobacteraceae</taxon>
        <taxon>Thiohalobacter</taxon>
    </lineage>
</organism>
<dbReference type="InterPro" id="IPR019127">
    <property type="entry name" value="Exosortase"/>
</dbReference>
<accession>A0A426QM43</accession>
<evidence type="ECO:0000256" key="1">
    <source>
        <dbReference type="ARBA" id="ARBA00004651"/>
    </source>
</evidence>
<dbReference type="Proteomes" id="UP000287798">
    <property type="component" value="Unassembled WGS sequence"/>
</dbReference>
<keyword evidence="11" id="KW-1185">Reference proteome</keyword>
<dbReference type="Pfam" id="PF11984">
    <property type="entry name" value="DUF3485"/>
    <property type="match status" value="1"/>
</dbReference>
<dbReference type="EC" id="3.4.22.-" evidence="10"/>
<dbReference type="GO" id="GO:0005886">
    <property type="term" value="C:plasma membrane"/>
    <property type="evidence" value="ECO:0007669"/>
    <property type="project" value="UniProtKB-SubCell"/>
</dbReference>
<feature type="transmembrane region" description="Helical" evidence="8">
    <location>
        <begin position="49"/>
        <end position="65"/>
    </location>
</feature>
<keyword evidence="3" id="KW-0645">Protease</keyword>
<feature type="transmembrane region" description="Helical" evidence="8">
    <location>
        <begin position="256"/>
        <end position="277"/>
    </location>
</feature>
<evidence type="ECO:0000313" key="10">
    <source>
        <dbReference type="EMBL" id="RRQ22828.1"/>
    </source>
</evidence>
<dbReference type="NCBIfam" id="TIGR02914">
    <property type="entry name" value="EpsI_fam"/>
    <property type="match status" value="1"/>
</dbReference>
<feature type="transmembrane region" description="Helical" evidence="8">
    <location>
        <begin position="217"/>
        <end position="244"/>
    </location>
</feature>
<dbReference type="InterPro" id="IPR026392">
    <property type="entry name" value="Exo/Archaeosortase_dom"/>
</dbReference>
<evidence type="ECO:0000256" key="8">
    <source>
        <dbReference type="SAM" id="Phobius"/>
    </source>
</evidence>
<evidence type="ECO:0000256" key="2">
    <source>
        <dbReference type="ARBA" id="ARBA00022475"/>
    </source>
</evidence>
<sequence>MMNQSANVQAQETGVQQHLLLFVVALLSLLAFYHQTLTGMIDIWSRSETFAHGFLIFPIVLFLIWRRREHLARTPVRPDWRALWLLPGPGLVWLLAEVADVAVLMQLGFIAMIPLTVWALLGTAVVRQIAFPLFFLIFAVPMGEGLIPPLMDFTAVFTVSLIKLSGIPVYVEGTYFSLPSGNWSVVEGCSGIRYLIASVTMGTLYAYLTYNSLSRRILFILFAIALPIVANGLRAYMIVMIAHLSDMQLALGVDHFIYGWVFFGIVMLLMFWIGSYWREEPEPVQVPAGFRDEASATSPRYGLFALLILLLAAWPVAAQLLERDIDPERDSIALTLPTTPGDWRAADAFTDWRPDYKGADAETLAFYARGDARVGVYLAYYARPREGAELINSQNVMIIQKHPVWHQVGEARIRVEGEPGYLVQTRLKSVDQRLLIHDWYWIGGRHTANPYFGKLLEAWERLRGNGWPSVGIVLFAESGEGDADAVLEQARRELLPLLEQRIEQTWQHSRESGG</sequence>
<dbReference type="NCBIfam" id="TIGR03109">
    <property type="entry name" value="exosort_XrtA"/>
    <property type="match status" value="1"/>
</dbReference>
<dbReference type="InterPro" id="IPR017540">
    <property type="entry name" value="Exosortase-1"/>
</dbReference>
<comment type="subcellular location">
    <subcellularLocation>
        <location evidence="1">Cell membrane</location>
        <topology evidence="1">Multi-pass membrane protein</topology>
    </subcellularLocation>
</comment>
<name>A0A426QM43_9GAMM</name>
<evidence type="ECO:0000256" key="4">
    <source>
        <dbReference type="ARBA" id="ARBA00022692"/>
    </source>
</evidence>
<keyword evidence="2" id="KW-1003">Cell membrane</keyword>
<feature type="transmembrane region" description="Helical" evidence="8">
    <location>
        <begin position="301"/>
        <end position="321"/>
    </location>
</feature>
<evidence type="ECO:0000256" key="6">
    <source>
        <dbReference type="ARBA" id="ARBA00022989"/>
    </source>
</evidence>
<keyword evidence="7 8" id="KW-0472">Membrane</keyword>
<feature type="transmembrane region" description="Helical" evidence="8">
    <location>
        <begin position="86"/>
        <end position="111"/>
    </location>
</feature>
<dbReference type="EMBL" id="QZMU01000001">
    <property type="protein sequence ID" value="RRQ22828.1"/>
    <property type="molecule type" value="Genomic_DNA"/>
</dbReference>
<feature type="transmembrane region" description="Helical" evidence="8">
    <location>
        <begin position="191"/>
        <end position="210"/>
    </location>
</feature>
<evidence type="ECO:0000256" key="3">
    <source>
        <dbReference type="ARBA" id="ARBA00022670"/>
    </source>
</evidence>
<evidence type="ECO:0000259" key="9">
    <source>
        <dbReference type="Pfam" id="PF11984"/>
    </source>
</evidence>
<reference evidence="10 11" key="1">
    <citation type="journal article" date="2010" name="Int. J. Syst. Evol. Microbiol.">
        <title>Thiohalobacter thiocyanaticus gen. nov., sp. nov., a moderately halophilic, sulfur-oxidizing gammaproteobacterium from hypersaline lakes, that utilizes thiocyanate.</title>
        <authorList>
            <person name="Sorokin D.Y."/>
            <person name="Kovaleva O.L."/>
            <person name="Tourova T.P."/>
            <person name="Muyzer G."/>
        </authorList>
    </citation>
    <scope>NUCLEOTIDE SEQUENCE [LARGE SCALE GENOMIC DNA]</scope>
    <source>
        <strain evidence="10 11">Hrh1</strain>
    </source>
</reference>
<dbReference type="Pfam" id="PF09721">
    <property type="entry name" value="Exosortase_EpsH"/>
    <property type="match status" value="1"/>
</dbReference>
<proteinExistence type="predicted"/>
<dbReference type="InterPro" id="IPR013426">
    <property type="entry name" value="EpsH-like"/>
</dbReference>
<dbReference type="InterPro" id="IPR014263">
    <property type="entry name" value="Methanolan_biosynth_EpsI"/>
</dbReference>
<dbReference type="AlphaFoldDB" id="A0A426QM43"/>
<dbReference type="GO" id="GO:0008233">
    <property type="term" value="F:peptidase activity"/>
    <property type="evidence" value="ECO:0007669"/>
    <property type="project" value="UniProtKB-KW"/>
</dbReference>
<keyword evidence="4 8" id="KW-0812">Transmembrane</keyword>
<dbReference type="NCBIfam" id="TIGR04178">
    <property type="entry name" value="exo_archaeo"/>
    <property type="match status" value="1"/>
</dbReference>
<keyword evidence="5 10" id="KW-0378">Hydrolase</keyword>
<evidence type="ECO:0000256" key="5">
    <source>
        <dbReference type="ARBA" id="ARBA00022801"/>
    </source>
</evidence>
<keyword evidence="6 8" id="KW-1133">Transmembrane helix</keyword>